<evidence type="ECO:0000313" key="1">
    <source>
        <dbReference type="EMBL" id="TQL74082.1"/>
    </source>
</evidence>
<gene>
    <name evidence="1" type="ORF">FB556_0533</name>
</gene>
<evidence type="ECO:0000313" key="2">
    <source>
        <dbReference type="Proteomes" id="UP000319746"/>
    </source>
</evidence>
<dbReference type="RefSeq" id="WP_141864474.1">
    <property type="nucleotide sequence ID" value="NZ_BAABAN010000016.1"/>
</dbReference>
<comment type="caution">
    <text evidence="1">The sequence shown here is derived from an EMBL/GenBank/DDBJ whole genome shotgun (WGS) entry which is preliminary data.</text>
</comment>
<accession>A0A543AND1</accession>
<proteinExistence type="predicted"/>
<dbReference type="Proteomes" id="UP000319746">
    <property type="component" value="Unassembled WGS sequence"/>
</dbReference>
<name>A0A543AND1_9MICC</name>
<dbReference type="EMBL" id="VFOU01000001">
    <property type="protein sequence ID" value="TQL74082.1"/>
    <property type="molecule type" value="Genomic_DNA"/>
</dbReference>
<dbReference type="OrthoDB" id="4962976at2"/>
<protein>
    <submittedName>
        <fullName evidence="1">Uncharacterized protein</fullName>
    </submittedName>
</protein>
<organism evidence="1 2">
    <name type="scientific">Enteractinococcus coprophilus</name>
    <dbReference type="NCBI Taxonomy" id="1027633"/>
    <lineage>
        <taxon>Bacteria</taxon>
        <taxon>Bacillati</taxon>
        <taxon>Actinomycetota</taxon>
        <taxon>Actinomycetes</taxon>
        <taxon>Micrococcales</taxon>
        <taxon>Micrococcaceae</taxon>
    </lineage>
</organism>
<dbReference type="AlphaFoldDB" id="A0A543AND1"/>
<reference evidence="1 2" key="1">
    <citation type="submission" date="2019-06" db="EMBL/GenBank/DDBJ databases">
        <title>Sequencing the genomes of 1000 actinobacteria strains.</title>
        <authorList>
            <person name="Klenk H.-P."/>
        </authorList>
    </citation>
    <scope>NUCLEOTIDE SEQUENCE [LARGE SCALE GENOMIC DNA]</scope>
    <source>
        <strain evidence="1 2">DSM 24083</strain>
    </source>
</reference>
<sequence length="235" mass="25032">MKHRKTPPSWQRTLKLSAVGIAAGVFVGAGGTTLALWNTELDFAAQTHSGYEYFAAGTPGATKAAVDGQVTVPINAETAATLKEQRAVAIAFETQSISQGNLGLRYEIEQPDWGDNIFGAADTTLFRVGAENECTVDAAPNADAKPTSTPVGAEYSATDEPVVEHWCLIAVVDEFPDEGGYANAAKVTAEDPADISVEATDEWQAEVTTVLDPAEEPRHELTVRYETFRPSVADS</sequence>
<keyword evidence="2" id="KW-1185">Reference proteome</keyword>